<sequence>MSSPMSSKVYRPADMNKTFAAMRNSGDVGAMLELYEEGSQLLVDASGSGFTGKAAIAEELERLVRMPGKMTSKNTFCVEHGNLALLRADFAIVNEEGVTLYSGFTAEILRKQADGAWLYVVDHAGASRYGVDA</sequence>
<dbReference type="RefSeq" id="WP_246441415.1">
    <property type="nucleotide sequence ID" value="NZ_BAABEG010000001.1"/>
</dbReference>
<gene>
    <name evidence="1" type="ORF">GGR00_003448</name>
</gene>
<dbReference type="AlphaFoldDB" id="A0A7X0F9J9"/>
<dbReference type="Gene3D" id="3.10.450.50">
    <property type="match status" value="1"/>
</dbReference>
<evidence type="ECO:0000313" key="2">
    <source>
        <dbReference type="Proteomes" id="UP000536262"/>
    </source>
</evidence>
<dbReference type="EMBL" id="JACHOU010000008">
    <property type="protein sequence ID" value="MBB6355644.1"/>
    <property type="molecule type" value="Genomic_DNA"/>
</dbReference>
<name>A0A7X0F9J9_9HYPH</name>
<proteinExistence type="predicted"/>
<comment type="caution">
    <text evidence="1">The sequence shown here is derived from an EMBL/GenBank/DDBJ whole genome shotgun (WGS) entry which is preliminary data.</text>
</comment>
<protein>
    <submittedName>
        <fullName evidence="1">Ketosteroid isomerase-like protein</fullName>
    </submittedName>
</protein>
<dbReference type="SUPFAM" id="SSF54427">
    <property type="entry name" value="NTF2-like"/>
    <property type="match status" value="1"/>
</dbReference>
<organism evidence="1 2">
    <name type="scientific">Aminobacter aganoensis</name>
    <dbReference type="NCBI Taxonomy" id="83264"/>
    <lineage>
        <taxon>Bacteria</taxon>
        <taxon>Pseudomonadati</taxon>
        <taxon>Pseudomonadota</taxon>
        <taxon>Alphaproteobacteria</taxon>
        <taxon>Hyphomicrobiales</taxon>
        <taxon>Phyllobacteriaceae</taxon>
        <taxon>Aminobacter</taxon>
    </lineage>
</organism>
<keyword evidence="2" id="KW-1185">Reference proteome</keyword>
<dbReference type="GO" id="GO:0016853">
    <property type="term" value="F:isomerase activity"/>
    <property type="evidence" value="ECO:0007669"/>
    <property type="project" value="UniProtKB-KW"/>
</dbReference>
<keyword evidence="1" id="KW-0413">Isomerase</keyword>
<evidence type="ECO:0000313" key="1">
    <source>
        <dbReference type="EMBL" id="MBB6355644.1"/>
    </source>
</evidence>
<dbReference type="Proteomes" id="UP000536262">
    <property type="component" value="Unassembled WGS sequence"/>
</dbReference>
<reference evidence="1 2" key="1">
    <citation type="submission" date="2020-08" db="EMBL/GenBank/DDBJ databases">
        <title>Genomic Encyclopedia of Type Strains, Phase IV (KMG-IV): sequencing the most valuable type-strain genomes for metagenomic binning, comparative biology and taxonomic classification.</title>
        <authorList>
            <person name="Goeker M."/>
        </authorList>
    </citation>
    <scope>NUCLEOTIDE SEQUENCE [LARGE SCALE GENOMIC DNA]</scope>
    <source>
        <strain evidence="1 2">DSM 7051</strain>
    </source>
</reference>
<dbReference type="InterPro" id="IPR032710">
    <property type="entry name" value="NTF2-like_dom_sf"/>
</dbReference>
<accession>A0A7X0F9J9</accession>